<reference evidence="2" key="1">
    <citation type="submission" date="2022-09" db="EMBL/GenBank/DDBJ databases">
        <title>Isolation and characterization of 3-chlorobenzoate degrading bacteria from soils in Shizuoka.</title>
        <authorList>
            <person name="Ifat A."/>
            <person name="Ogawa N."/>
            <person name="Kimbara K."/>
            <person name="Moriuchi R."/>
            <person name="Dohra H."/>
            <person name="Shintani M."/>
        </authorList>
    </citation>
    <scope>NUCLEOTIDE SEQUENCE</scope>
    <source>
        <strain evidence="2">19CS4-2</strain>
    </source>
</reference>
<accession>A0AA37IE91</accession>
<dbReference type="SUPFAM" id="SSF52096">
    <property type="entry name" value="ClpP/crotonase"/>
    <property type="match status" value="1"/>
</dbReference>
<name>A0AA37IE91_9BURK</name>
<dbReference type="PANTHER" id="PTHR43802">
    <property type="entry name" value="ENOYL-COA HYDRATASE"/>
    <property type="match status" value="1"/>
</dbReference>
<dbReference type="Gene3D" id="3.90.226.10">
    <property type="entry name" value="2-enoyl-CoA Hydratase, Chain A, domain 1"/>
    <property type="match status" value="1"/>
</dbReference>
<dbReference type="CDD" id="cd06558">
    <property type="entry name" value="crotonase-like"/>
    <property type="match status" value="1"/>
</dbReference>
<protein>
    <submittedName>
        <fullName evidence="2">Enoyl-CoA hydratase/isomerase family protein</fullName>
    </submittedName>
</protein>
<organism evidence="2 3">
    <name type="scientific">Caballeronia novacaledonica</name>
    <dbReference type="NCBI Taxonomy" id="1544861"/>
    <lineage>
        <taxon>Bacteria</taxon>
        <taxon>Pseudomonadati</taxon>
        <taxon>Pseudomonadota</taxon>
        <taxon>Betaproteobacteria</taxon>
        <taxon>Burkholderiales</taxon>
        <taxon>Burkholderiaceae</taxon>
        <taxon>Caballeronia</taxon>
    </lineage>
</organism>
<gene>
    <name evidence="2" type="ORF">CBA19CS42_11340</name>
</gene>
<comment type="caution">
    <text evidence="2">The sequence shown here is derived from an EMBL/GenBank/DDBJ whole genome shotgun (WGS) entry which is preliminary data.</text>
</comment>
<dbReference type="Proteomes" id="UP001055111">
    <property type="component" value="Unassembled WGS sequence"/>
</dbReference>
<dbReference type="InterPro" id="IPR029045">
    <property type="entry name" value="ClpP/crotonase-like_dom_sf"/>
</dbReference>
<evidence type="ECO:0000313" key="2">
    <source>
        <dbReference type="EMBL" id="GJH25106.1"/>
    </source>
</evidence>
<dbReference type="PANTHER" id="PTHR43802:SF1">
    <property type="entry name" value="IP11341P-RELATED"/>
    <property type="match status" value="1"/>
</dbReference>
<comment type="similarity">
    <text evidence="1">Belongs to the enoyl-CoA hydratase/isomerase family.</text>
</comment>
<dbReference type="GO" id="GO:0003824">
    <property type="term" value="F:catalytic activity"/>
    <property type="evidence" value="ECO:0007669"/>
    <property type="project" value="UniProtKB-ARBA"/>
</dbReference>
<evidence type="ECO:0000256" key="1">
    <source>
        <dbReference type="ARBA" id="ARBA00005254"/>
    </source>
</evidence>
<dbReference type="AlphaFoldDB" id="A0AA37IE91"/>
<proteinExistence type="inferred from homology"/>
<sequence>MSEVLCDIHDGVALVTLNRPAKLNAVNQALRASLIDTLARLNSDAAVRAIVLTGAGERAFCAGQDLEEAASVDVARIPAWLHNQRAMYQAVRDLDKPCIAALNGVAAGAGFQIALCADWRIAAMNARIGQPEVKAGLASIVGSYLMTLHVGMTHNVQMSLSGDLIDARRAYEIGLVTELAEQSSVLGVSLERATKLARLPPHAIRLSKQRMRAMTQPGFDAACAAGIEAQTECYAHGEPQAAMRAFLRSSTT</sequence>
<evidence type="ECO:0000313" key="3">
    <source>
        <dbReference type="Proteomes" id="UP001055111"/>
    </source>
</evidence>
<dbReference type="RefSeq" id="WP_238211639.1">
    <property type="nucleotide sequence ID" value="NZ_BPUS01000003.1"/>
</dbReference>
<dbReference type="InterPro" id="IPR001753">
    <property type="entry name" value="Enoyl-CoA_hydra/iso"/>
</dbReference>
<dbReference type="EMBL" id="BPUS01000003">
    <property type="protein sequence ID" value="GJH25106.1"/>
    <property type="molecule type" value="Genomic_DNA"/>
</dbReference>
<dbReference type="Pfam" id="PF00378">
    <property type="entry name" value="ECH_1"/>
    <property type="match status" value="1"/>
</dbReference>